<dbReference type="FunFam" id="3.40.640.10:FF:000046">
    <property type="entry name" value="Cystathionine gamma-lyase"/>
    <property type="match status" value="1"/>
</dbReference>
<dbReference type="Pfam" id="PF01053">
    <property type="entry name" value="Cys_Met_Meta_PP"/>
    <property type="match status" value="1"/>
</dbReference>
<dbReference type="PANTHER" id="PTHR43500">
    <property type="entry name" value="CYSTATHIONINE BETA-LYASE-RELATED"/>
    <property type="match status" value="1"/>
</dbReference>
<dbReference type="PIRSF" id="PIRSF001434">
    <property type="entry name" value="CGS"/>
    <property type="match status" value="1"/>
</dbReference>
<evidence type="ECO:0000256" key="3">
    <source>
        <dbReference type="ARBA" id="ARBA00022898"/>
    </source>
</evidence>
<dbReference type="GO" id="GO:0047804">
    <property type="term" value="F:cysteine-S-conjugate beta-lyase activity"/>
    <property type="evidence" value="ECO:0007669"/>
    <property type="project" value="UniProtKB-EC"/>
</dbReference>
<gene>
    <name evidence="10" type="ORF">GCM10011611_14110</name>
</gene>
<evidence type="ECO:0000256" key="6">
    <source>
        <dbReference type="ARBA" id="ARBA00047517"/>
    </source>
</evidence>
<dbReference type="Gene3D" id="3.90.1150.10">
    <property type="entry name" value="Aspartate Aminotransferase, domain 1"/>
    <property type="match status" value="1"/>
</dbReference>
<protein>
    <submittedName>
        <fullName evidence="10">Cystathionine beta-lyase</fullName>
    </submittedName>
</protein>
<name>A0A8J3E3X0_9PROT</name>
<comment type="catalytic activity">
    <reaction evidence="6">
        <text>L,L-cystathionine + H2O = L-homocysteine + pyruvate + NH4(+)</text>
        <dbReference type="Rhea" id="RHEA:13965"/>
        <dbReference type="ChEBI" id="CHEBI:15361"/>
        <dbReference type="ChEBI" id="CHEBI:15377"/>
        <dbReference type="ChEBI" id="CHEBI:28938"/>
        <dbReference type="ChEBI" id="CHEBI:58161"/>
        <dbReference type="ChEBI" id="CHEBI:58199"/>
    </reaction>
</comment>
<dbReference type="PROSITE" id="PS00868">
    <property type="entry name" value="CYS_MET_METAB_PP"/>
    <property type="match status" value="1"/>
</dbReference>
<dbReference type="InterPro" id="IPR015421">
    <property type="entry name" value="PyrdxlP-dep_Trfase_major"/>
</dbReference>
<dbReference type="CDD" id="cd00614">
    <property type="entry name" value="CGS_like"/>
    <property type="match status" value="1"/>
</dbReference>
<dbReference type="GO" id="GO:0019346">
    <property type="term" value="P:transsulfuration"/>
    <property type="evidence" value="ECO:0007669"/>
    <property type="project" value="InterPro"/>
</dbReference>
<dbReference type="RefSeq" id="WP_189043985.1">
    <property type="nucleotide sequence ID" value="NZ_BMJQ01000003.1"/>
</dbReference>
<dbReference type="InterPro" id="IPR015422">
    <property type="entry name" value="PyrdxlP-dep_Trfase_small"/>
</dbReference>
<dbReference type="EMBL" id="BMJQ01000003">
    <property type="protein sequence ID" value="GGF09776.1"/>
    <property type="molecule type" value="Genomic_DNA"/>
</dbReference>
<dbReference type="InterPro" id="IPR015424">
    <property type="entry name" value="PyrdxlP-dep_Trfase"/>
</dbReference>
<dbReference type="Gene3D" id="3.40.640.10">
    <property type="entry name" value="Type I PLP-dependent aspartate aminotransferase-like (Major domain)"/>
    <property type="match status" value="1"/>
</dbReference>
<dbReference type="GO" id="GO:0019450">
    <property type="term" value="P:L-cysteine catabolic process to pyruvate"/>
    <property type="evidence" value="ECO:0007669"/>
    <property type="project" value="TreeGrafter"/>
</dbReference>
<evidence type="ECO:0000256" key="4">
    <source>
        <dbReference type="ARBA" id="ARBA00023239"/>
    </source>
</evidence>
<evidence type="ECO:0000313" key="10">
    <source>
        <dbReference type="EMBL" id="GGF09776.1"/>
    </source>
</evidence>
<evidence type="ECO:0000256" key="5">
    <source>
        <dbReference type="ARBA" id="ARBA00046315"/>
    </source>
</evidence>
<keyword evidence="3 8" id="KW-0663">Pyridoxal phosphate</keyword>
<feature type="modified residue" description="N6-(pyridoxal phosphate)lysine" evidence="8">
    <location>
        <position position="210"/>
    </location>
</feature>
<comment type="catalytic activity">
    <reaction evidence="7">
        <text>an S-substituted L-cysteine + H2O = a thiol + pyruvate + NH4(+)</text>
        <dbReference type="Rhea" id="RHEA:18121"/>
        <dbReference type="ChEBI" id="CHEBI:15361"/>
        <dbReference type="ChEBI" id="CHEBI:15377"/>
        <dbReference type="ChEBI" id="CHEBI:28938"/>
        <dbReference type="ChEBI" id="CHEBI:29256"/>
        <dbReference type="ChEBI" id="CHEBI:58717"/>
        <dbReference type="EC" id="4.4.1.13"/>
    </reaction>
</comment>
<dbReference type="NCBIfam" id="TIGR01324">
    <property type="entry name" value="cysta_beta_ly_B"/>
    <property type="match status" value="1"/>
</dbReference>
<dbReference type="SUPFAM" id="SSF53383">
    <property type="entry name" value="PLP-dependent transferases"/>
    <property type="match status" value="1"/>
</dbReference>
<comment type="cofactor">
    <cofactor evidence="1 9">
        <name>pyridoxal 5'-phosphate</name>
        <dbReference type="ChEBI" id="CHEBI:597326"/>
    </cofactor>
</comment>
<keyword evidence="11" id="KW-1185">Reference proteome</keyword>
<dbReference type="AlphaFoldDB" id="A0A8J3E3X0"/>
<comment type="caution">
    <text evidence="10">The sequence shown here is derived from an EMBL/GenBank/DDBJ whole genome shotgun (WGS) entry which is preliminary data.</text>
</comment>
<dbReference type="PANTHER" id="PTHR43500:SF1">
    <property type="entry name" value="CYSTATHIONINE BETA-LYASE-RELATED"/>
    <property type="match status" value="1"/>
</dbReference>
<evidence type="ECO:0000256" key="8">
    <source>
        <dbReference type="PIRSR" id="PIRSR001434-2"/>
    </source>
</evidence>
<keyword evidence="4" id="KW-0456">Lyase</keyword>
<dbReference type="Proteomes" id="UP000646365">
    <property type="component" value="Unassembled WGS sequence"/>
</dbReference>
<reference evidence="10" key="1">
    <citation type="journal article" date="2014" name="Int. J. Syst. Evol. Microbiol.">
        <title>Complete genome sequence of Corynebacterium casei LMG S-19264T (=DSM 44701T), isolated from a smear-ripened cheese.</title>
        <authorList>
            <consortium name="US DOE Joint Genome Institute (JGI-PGF)"/>
            <person name="Walter F."/>
            <person name="Albersmeier A."/>
            <person name="Kalinowski J."/>
            <person name="Ruckert C."/>
        </authorList>
    </citation>
    <scope>NUCLEOTIDE SEQUENCE</scope>
    <source>
        <strain evidence="10">CGMCC 1.15725</strain>
    </source>
</reference>
<evidence type="ECO:0000256" key="1">
    <source>
        <dbReference type="ARBA" id="ARBA00001933"/>
    </source>
</evidence>
<reference evidence="10" key="2">
    <citation type="submission" date="2020-09" db="EMBL/GenBank/DDBJ databases">
        <authorList>
            <person name="Sun Q."/>
            <person name="Zhou Y."/>
        </authorList>
    </citation>
    <scope>NUCLEOTIDE SEQUENCE</scope>
    <source>
        <strain evidence="10">CGMCC 1.15725</strain>
    </source>
</reference>
<evidence type="ECO:0000313" key="11">
    <source>
        <dbReference type="Proteomes" id="UP000646365"/>
    </source>
</evidence>
<dbReference type="InterPro" id="IPR000277">
    <property type="entry name" value="Cys/Met-Metab_PyrdxlP-dep_enz"/>
</dbReference>
<evidence type="ECO:0000256" key="9">
    <source>
        <dbReference type="RuleBase" id="RU362118"/>
    </source>
</evidence>
<sequence length="395" mass="42189">MSADKNTKIETRLVHAGRAPHQNHGVVNPPIYHASTILQPTLDAWDAVRDPGYAGYSYGRFGTPTSRSLEGAVAELYGADEAVAVSSGLAAISVGLMTLTKAGDHILVTDSAYYPCRKICNGVLKKYGVETTYYDPTIGAGIAALIRPETSLIVTESPGSVTFEVQDIPAIVAAAHARGVKVMADNTWATALYFNPFDHGADLVVEAATKYIGGHSDVMMGLVLSRGPNARAARSTANALGHCSGADDLYLAQRGLRTLAVRLARCQETGLTLARWLKARPEVARVLHPALPGDPGHAIWQRDFRGASGLFSFVLHPVERPALARFLDGLMLFGMGASWGGYESLIMPNDPRAIRTATRWTDPGPLLRIHAGLEDPADLIADLEAGFERLAAAGR</sequence>
<comment type="similarity">
    <text evidence="2 9">Belongs to the trans-sulfuration enzymes family.</text>
</comment>
<comment type="pathway">
    <text evidence="5">Amino-acid biosynthesis; L-methionine biosynthesis via de novo pathway; L-homocysteine from L-cystathionine: step 1/1.</text>
</comment>
<evidence type="ECO:0000256" key="7">
    <source>
        <dbReference type="ARBA" id="ARBA00047625"/>
    </source>
</evidence>
<organism evidence="10 11">
    <name type="scientific">Aliidongia dinghuensis</name>
    <dbReference type="NCBI Taxonomy" id="1867774"/>
    <lineage>
        <taxon>Bacteria</taxon>
        <taxon>Pseudomonadati</taxon>
        <taxon>Pseudomonadota</taxon>
        <taxon>Alphaproteobacteria</taxon>
        <taxon>Rhodospirillales</taxon>
        <taxon>Dongiaceae</taxon>
        <taxon>Aliidongia</taxon>
    </lineage>
</organism>
<accession>A0A8J3E3X0</accession>
<dbReference type="InterPro" id="IPR054542">
    <property type="entry name" value="Cys_met_metab_PP"/>
</dbReference>
<dbReference type="GO" id="GO:0030170">
    <property type="term" value="F:pyridoxal phosphate binding"/>
    <property type="evidence" value="ECO:0007669"/>
    <property type="project" value="InterPro"/>
</dbReference>
<dbReference type="InterPro" id="IPR006233">
    <property type="entry name" value="Cys_b_lyase_bac"/>
</dbReference>
<proteinExistence type="inferred from homology"/>
<evidence type="ECO:0000256" key="2">
    <source>
        <dbReference type="ARBA" id="ARBA00009077"/>
    </source>
</evidence>